<sequence length="82" mass="8683">MLTKFPPAGLAAALLISAAAAACAPTVKIEAPDKPIEINLNVRIEQEVRVKLERDVDDAIRNDPALFGLPVDSTTSSTKGKK</sequence>
<accession>A0A1X7GW22</accession>
<keyword evidence="2" id="KW-0449">Lipoprotein</keyword>
<protein>
    <submittedName>
        <fullName evidence="2">YnbE-like lipoprotein</fullName>
    </submittedName>
</protein>
<dbReference type="STRING" id="286727.SAMN02982917_4481"/>
<keyword evidence="1" id="KW-0732">Signal</keyword>
<dbReference type="Proteomes" id="UP000192936">
    <property type="component" value="Unassembled WGS sequence"/>
</dbReference>
<gene>
    <name evidence="2" type="ORF">SAMN02982917_4481</name>
</gene>
<evidence type="ECO:0000313" key="2">
    <source>
        <dbReference type="EMBL" id="SMF75585.1"/>
    </source>
</evidence>
<dbReference type="PROSITE" id="PS51257">
    <property type="entry name" value="PROKAR_LIPOPROTEIN"/>
    <property type="match status" value="1"/>
</dbReference>
<dbReference type="OrthoDB" id="7428332at2"/>
<dbReference type="EMBL" id="FXAK01000007">
    <property type="protein sequence ID" value="SMF75585.1"/>
    <property type="molecule type" value="Genomic_DNA"/>
</dbReference>
<proteinExistence type="predicted"/>
<dbReference type="InterPro" id="IPR025985">
    <property type="entry name" value="YnbE"/>
</dbReference>
<feature type="signal peptide" evidence="1">
    <location>
        <begin position="1"/>
        <end position="24"/>
    </location>
</feature>
<dbReference type="AlphaFoldDB" id="A0A1X7GW22"/>
<evidence type="ECO:0000256" key="1">
    <source>
        <dbReference type="SAM" id="SignalP"/>
    </source>
</evidence>
<name>A0A1X7GW22_9PROT</name>
<feature type="chain" id="PRO_5012372083" evidence="1">
    <location>
        <begin position="25"/>
        <end position="82"/>
    </location>
</feature>
<dbReference type="RefSeq" id="WP_085089377.1">
    <property type="nucleotide sequence ID" value="NZ_FXAK01000007.1"/>
</dbReference>
<reference evidence="2 3" key="1">
    <citation type="submission" date="2017-04" db="EMBL/GenBank/DDBJ databases">
        <authorList>
            <person name="Afonso C.L."/>
            <person name="Miller P.J."/>
            <person name="Scott M.A."/>
            <person name="Spackman E."/>
            <person name="Goraichik I."/>
            <person name="Dimitrov K.M."/>
            <person name="Suarez D.L."/>
            <person name="Swayne D.E."/>
        </authorList>
    </citation>
    <scope>NUCLEOTIDE SEQUENCE [LARGE SCALE GENOMIC DNA]</scope>
    <source>
        <strain evidence="2 3">A2P</strain>
    </source>
</reference>
<evidence type="ECO:0000313" key="3">
    <source>
        <dbReference type="Proteomes" id="UP000192936"/>
    </source>
</evidence>
<organism evidence="2 3">
    <name type="scientific">Azospirillum oryzae</name>
    <dbReference type="NCBI Taxonomy" id="286727"/>
    <lineage>
        <taxon>Bacteria</taxon>
        <taxon>Pseudomonadati</taxon>
        <taxon>Pseudomonadota</taxon>
        <taxon>Alphaproteobacteria</taxon>
        <taxon>Rhodospirillales</taxon>
        <taxon>Azospirillaceae</taxon>
        <taxon>Azospirillum</taxon>
    </lineage>
</organism>
<dbReference type="Pfam" id="PF13617">
    <property type="entry name" value="Lipoprotein_19"/>
    <property type="match status" value="1"/>
</dbReference>